<dbReference type="SUPFAM" id="SSF54862">
    <property type="entry name" value="4Fe-4S ferredoxins"/>
    <property type="match status" value="1"/>
</dbReference>
<dbReference type="GO" id="GO:0003824">
    <property type="term" value="F:catalytic activity"/>
    <property type="evidence" value="ECO:0007669"/>
    <property type="project" value="InterPro"/>
</dbReference>
<dbReference type="InterPro" id="IPR017900">
    <property type="entry name" value="4Fe4S_Fe_S_CS"/>
</dbReference>
<dbReference type="Gene3D" id="3.30.70.20">
    <property type="match status" value="1"/>
</dbReference>
<dbReference type="EMBL" id="UGYK01000002">
    <property type="protein sequence ID" value="SUI61766.1"/>
    <property type="molecule type" value="Genomic_DNA"/>
</dbReference>
<dbReference type="GO" id="GO:0051536">
    <property type="term" value="F:iron-sulfur cluster binding"/>
    <property type="evidence" value="ECO:0007669"/>
    <property type="project" value="UniProtKB-KW"/>
</dbReference>
<proteinExistence type="predicted"/>
<reference evidence="5 6" key="1">
    <citation type="submission" date="2018-06" db="EMBL/GenBank/DDBJ databases">
        <authorList>
            <consortium name="Pathogen Informatics"/>
            <person name="Doyle S."/>
        </authorList>
    </citation>
    <scope>NUCLEOTIDE SEQUENCE [LARGE SCALE GENOMIC DNA]</scope>
    <source>
        <strain evidence="5 6">NCTC10211</strain>
    </source>
</reference>
<dbReference type="Pfam" id="PF02775">
    <property type="entry name" value="TPP_enzyme_C"/>
    <property type="match status" value="1"/>
</dbReference>
<protein>
    <submittedName>
        <fullName evidence="5">Pyruvate ferredoxin oxidoreductase subunit beta</fullName>
    </submittedName>
</protein>
<dbReference type="GO" id="GO:0044281">
    <property type="term" value="P:small molecule metabolic process"/>
    <property type="evidence" value="ECO:0007669"/>
    <property type="project" value="UniProtKB-ARBA"/>
</dbReference>
<evidence type="ECO:0000256" key="3">
    <source>
        <dbReference type="ARBA" id="ARBA00023014"/>
    </source>
</evidence>
<dbReference type="PROSITE" id="PS51379">
    <property type="entry name" value="4FE4S_FER_2"/>
    <property type="match status" value="1"/>
</dbReference>
<dbReference type="GO" id="GO:0006979">
    <property type="term" value="P:response to oxidative stress"/>
    <property type="evidence" value="ECO:0007669"/>
    <property type="project" value="TreeGrafter"/>
</dbReference>
<dbReference type="AlphaFoldDB" id="A0A379ZHW1"/>
<organism evidence="5 6">
    <name type="scientific">Serratia marcescens</name>
    <dbReference type="NCBI Taxonomy" id="615"/>
    <lineage>
        <taxon>Bacteria</taxon>
        <taxon>Pseudomonadati</taxon>
        <taxon>Pseudomonadota</taxon>
        <taxon>Gammaproteobacteria</taxon>
        <taxon>Enterobacterales</taxon>
        <taxon>Yersiniaceae</taxon>
        <taxon>Serratia</taxon>
    </lineage>
</organism>
<evidence type="ECO:0000259" key="4">
    <source>
        <dbReference type="PROSITE" id="PS51379"/>
    </source>
</evidence>
<dbReference type="Proteomes" id="UP000254765">
    <property type="component" value="Unassembled WGS sequence"/>
</dbReference>
<sequence length="319" mass="34897">MRGQKYVLQVAPEDCTGCNLCVEVCPAKDRQNPEIKAINMASRLDNLTAEKDNYDFFLQLPEIDPAQLERIDIRTSQLITPLFEYSGACSGCGETPYIKLLTQLYGDRLLIANATGCSSIYGGNLPTTPYTTNAEGRGPAWANSLFEDNAEFGLGFRLTVDQHRARVLRLLNSLAPQLPEQLVNALQMDDVAPEPRRKQIAELRTLLASFEGEDARQLAADADYLVDKSIWLIGGDGWAYDIGFGGLDHVLSLTENVNVLVLDTQCYSNTGGQQSKATPLGAVTKFGEHGKRKARKDLGVSMMMYGHVYVAQISLGGAA</sequence>
<dbReference type="Pfam" id="PF00037">
    <property type="entry name" value="Fer4"/>
    <property type="match status" value="1"/>
</dbReference>
<dbReference type="PROSITE" id="PS00198">
    <property type="entry name" value="4FE4S_FER_1"/>
    <property type="match status" value="1"/>
</dbReference>
<dbReference type="InterPro" id="IPR017896">
    <property type="entry name" value="4Fe4S_Fe-S-bd"/>
</dbReference>
<dbReference type="InterPro" id="IPR050722">
    <property type="entry name" value="Pyruvate:ferred/Flavod_OxRd"/>
</dbReference>
<keyword evidence="2" id="KW-0408">Iron</keyword>
<name>A0A379ZHW1_SERMA</name>
<feature type="domain" description="4Fe-4S ferredoxin-type" evidence="4">
    <location>
        <begin position="6"/>
        <end position="35"/>
    </location>
</feature>
<keyword evidence="1" id="KW-0479">Metal-binding</keyword>
<evidence type="ECO:0000313" key="6">
    <source>
        <dbReference type="Proteomes" id="UP000254765"/>
    </source>
</evidence>
<evidence type="ECO:0000313" key="5">
    <source>
        <dbReference type="EMBL" id="SUI61766.1"/>
    </source>
</evidence>
<dbReference type="PANTHER" id="PTHR32154:SF0">
    <property type="entry name" value="PYRUVATE-FLAVODOXIN OXIDOREDUCTASE-RELATED"/>
    <property type="match status" value="1"/>
</dbReference>
<keyword evidence="5" id="KW-0670">Pyruvate</keyword>
<dbReference type="GO" id="GO:0030976">
    <property type="term" value="F:thiamine pyrophosphate binding"/>
    <property type="evidence" value="ECO:0007669"/>
    <property type="project" value="InterPro"/>
</dbReference>
<dbReference type="PANTHER" id="PTHR32154">
    <property type="entry name" value="PYRUVATE-FLAVODOXIN OXIDOREDUCTASE-RELATED"/>
    <property type="match status" value="1"/>
</dbReference>
<dbReference type="InterPro" id="IPR011766">
    <property type="entry name" value="TPP_enzyme_TPP-bd"/>
</dbReference>
<keyword evidence="3" id="KW-0411">Iron-sulfur</keyword>
<dbReference type="InterPro" id="IPR029061">
    <property type="entry name" value="THDP-binding"/>
</dbReference>
<evidence type="ECO:0000256" key="2">
    <source>
        <dbReference type="ARBA" id="ARBA00023004"/>
    </source>
</evidence>
<dbReference type="GO" id="GO:0046872">
    <property type="term" value="F:metal ion binding"/>
    <property type="evidence" value="ECO:0007669"/>
    <property type="project" value="UniProtKB-KW"/>
</dbReference>
<gene>
    <name evidence="5" type="ORF">NCTC10211_03738</name>
</gene>
<dbReference type="Gene3D" id="3.40.50.970">
    <property type="match status" value="1"/>
</dbReference>
<accession>A0A379ZHW1</accession>
<evidence type="ECO:0000256" key="1">
    <source>
        <dbReference type="ARBA" id="ARBA00022723"/>
    </source>
</evidence>
<dbReference type="SUPFAM" id="SSF52518">
    <property type="entry name" value="Thiamin diphosphate-binding fold (THDP-binding)"/>
    <property type="match status" value="1"/>
</dbReference>